<dbReference type="KEGG" id="ttr:Tter_1272"/>
<dbReference type="RefSeq" id="WP_012875215.1">
    <property type="nucleotide sequence ID" value="NC_013525.1"/>
</dbReference>
<dbReference type="STRING" id="525904.Tter_1272"/>
<dbReference type="CDD" id="cd20736">
    <property type="entry name" value="PoNe_Nuclease"/>
    <property type="match status" value="1"/>
</dbReference>
<dbReference type="eggNOG" id="COG0792">
    <property type="taxonomic scope" value="Bacteria"/>
</dbReference>
<dbReference type="NCBIfam" id="TIGR00252">
    <property type="entry name" value="YraN family protein"/>
    <property type="match status" value="1"/>
</dbReference>
<evidence type="ECO:0000313" key="4">
    <source>
        <dbReference type="Proteomes" id="UP000000323"/>
    </source>
</evidence>
<proteinExistence type="inferred from homology"/>
<dbReference type="PANTHER" id="PTHR34039">
    <property type="entry name" value="UPF0102 PROTEIN YRAN"/>
    <property type="match status" value="1"/>
</dbReference>
<evidence type="ECO:0000313" key="3">
    <source>
        <dbReference type="EMBL" id="ACZ42180.1"/>
    </source>
</evidence>
<organism evidence="3 4">
    <name type="scientific">Thermobaculum terrenum (strain ATCC BAA-798 / CCMEE 7001 / YNP1)</name>
    <dbReference type="NCBI Taxonomy" id="525904"/>
    <lineage>
        <taxon>Bacteria</taxon>
        <taxon>Bacillati</taxon>
        <taxon>Chloroflexota</taxon>
        <taxon>Chloroflexia</taxon>
        <taxon>Candidatus Thermobaculales</taxon>
        <taxon>Candidatus Thermobaculaceae</taxon>
        <taxon>Thermobaculum</taxon>
    </lineage>
</organism>
<evidence type="ECO:0000256" key="2">
    <source>
        <dbReference type="HAMAP-Rule" id="MF_00048"/>
    </source>
</evidence>
<dbReference type="PANTHER" id="PTHR34039:SF1">
    <property type="entry name" value="UPF0102 PROTEIN YRAN"/>
    <property type="match status" value="1"/>
</dbReference>
<dbReference type="NCBIfam" id="NF009150">
    <property type="entry name" value="PRK12497.1-3"/>
    <property type="match status" value="1"/>
</dbReference>
<protein>
    <recommendedName>
        <fullName evidence="2">UPF0102 protein Tter_1272</fullName>
    </recommendedName>
</protein>
<dbReference type="HOGENOM" id="CLU_115353_2_3_0"/>
<dbReference type="HAMAP" id="MF_00048">
    <property type="entry name" value="UPF0102"/>
    <property type="match status" value="1"/>
</dbReference>
<sequence>MSKSLGRIGEDYACNFLLSKGYKLIARNWRCRQGEIDIIFQDKDEIVFVEVKTRSSLSLGTPEESIDMHKARQLLTLAKIWIFECYDGEKDPPVRFDAVTVTISRSGRVIDSNHIQNCIMPGDYD</sequence>
<dbReference type="InterPro" id="IPR003509">
    <property type="entry name" value="UPF0102_YraN-like"/>
</dbReference>
<dbReference type="Pfam" id="PF02021">
    <property type="entry name" value="UPF0102"/>
    <property type="match status" value="1"/>
</dbReference>
<dbReference type="InterPro" id="IPR011335">
    <property type="entry name" value="Restrct_endonuc-II-like"/>
</dbReference>
<reference evidence="4" key="1">
    <citation type="journal article" date="2010" name="Stand. Genomic Sci.">
        <title>Complete genome sequence of 'Thermobaculum terrenum' type strain (YNP1).</title>
        <authorList>
            <person name="Kiss H."/>
            <person name="Cleland D."/>
            <person name="Lapidus A."/>
            <person name="Lucas S."/>
            <person name="Glavina Del Rio T."/>
            <person name="Nolan M."/>
            <person name="Tice H."/>
            <person name="Han C."/>
            <person name="Goodwin L."/>
            <person name="Pitluck S."/>
            <person name="Liolios K."/>
            <person name="Ivanova N."/>
            <person name="Mavromatis K."/>
            <person name="Ovchinnikova G."/>
            <person name="Pati A."/>
            <person name="Chen A."/>
            <person name="Palaniappan K."/>
            <person name="Land M."/>
            <person name="Hauser L."/>
            <person name="Chang Y."/>
            <person name="Jeffries C."/>
            <person name="Lu M."/>
            <person name="Brettin T."/>
            <person name="Detter J."/>
            <person name="Goker M."/>
            <person name="Tindall B."/>
            <person name="Beck B."/>
            <person name="McDermott T."/>
            <person name="Woyke T."/>
            <person name="Bristow J."/>
            <person name="Eisen J."/>
            <person name="Markowitz V."/>
            <person name="Hugenholtz P."/>
            <person name="Kyrpides N."/>
            <person name="Klenk H."/>
            <person name="Cheng J."/>
        </authorList>
    </citation>
    <scope>NUCLEOTIDE SEQUENCE [LARGE SCALE GENOMIC DNA]</scope>
    <source>
        <strain evidence="4">ATCC BAA-798 / YNP1</strain>
    </source>
</reference>
<name>D1CBL5_THET1</name>
<dbReference type="GO" id="GO:0003676">
    <property type="term" value="F:nucleic acid binding"/>
    <property type="evidence" value="ECO:0007669"/>
    <property type="project" value="InterPro"/>
</dbReference>
<dbReference type="NCBIfam" id="NF009154">
    <property type="entry name" value="PRK12497.3-3"/>
    <property type="match status" value="1"/>
</dbReference>
<dbReference type="SUPFAM" id="SSF52980">
    <property type="entry name" value="Restriction endonuclease-like"/>
    <property type="match status" value="1"/>
</dbReference>
<dbReference type="EMBL" id="CP001825">
    <property type="protein sequence ID" value="ACZ42180.1"/>
    <property type="molecule type" value="Genomic_DNA"/>
</dbReference>
<dbReference type="Proteomes" id="UP000000323">
    <property type="component" value="Chromosome 1"/>
</dbReference>
<keyword evidence="4" id="KW-1185">Reference proteome</keyword>
<dbReference type="Gene3D" id="3.40.1350.10">
    <property type="match status" value="1"/>
</dbReference>
<dbReference type="OrthoDB" id="9802516at2"/>
<gene>
    <name evidence="3" type="ordered locus">Tter_1272</name>
</gene>
<comment type="similarity">
    <text evidence="1 2">Belongs to the UPF0102 family.</text>
</comment>
<accession>D1CBL5</accession>
<evidence type="ECO:0000256" key="1">
    <source>
        <dbReference type="ARBA" id="ARBA00006738"/>
    </source>
</evidence>
<dbReference type="InterPro" id="IPR011856">
    <property type="entry name" value="tRNA_endonuc-like_dom_sf"/>
</dbReference>
<dbReference type="AlphaFoldDB" id="D1CBL5"/>